<keyword evidence="3" id="KW-1185">Reference proteome</keyword>
<feature type="region of interest" description="Disordered" evidence="1">
    <location>
        <begin position="480"/>
        <end position="508"/>
    </location>
</feature>
<dbReference type="EMBL" id="JARQWQ010000020">
    <property type="protein sequence ID" value="KAK2565061.1"/>
    <property type="molecule type" value="Genomic_DNA"/>
</dbReference>
<dbReference type="PANTHER" id="PTHR14694:SF1">
    <property type="entry name" value="CALCIUM-RESPONSIVE TRANSCRIPTION FACTOR"/>
    <property type="match status" value="1"/>
</dbReference>
<evidence type="ECO:0000313" key="3">
    <source>
        <dbReference type="Proteomes" id="UP001249851"/>
    </source>
</evidence>
<feature type="compositionally biased region" description="Polar residues" evidence="1">
    <location>
        <begin position="994"/>
        <end position="1016"/>
    </location>
</feature>
<dbReference type="GO" id="GO:0005634">
    <property type="term" value="C:nucleus"/>
    <property type="evidence" value="ECO:0007669"/>
    <property type="project" value="TreeGrafter"/>
</dbReference>
<dbReference type="Proteomes" id="UP001249851">
    <property type="component" value="Unassembled WGS sequence"/>
</dbReference>
<dbReference type="InterPro" id="IPR029309">
    <property type="entry name" value="CaRF"/>
</dbReference>
<feature type="region of interest" description="Disordered" evidence="1">
    <location>
        <begin position="952"/>
        <end position="971"/>
    </location>
</feature>
<evidence type="ECO:0000256" key="1">
    <source>
        <dbReference type="SAM" id="MobiDB-lite"/>
    </source>
</evidence>
<dbReference type="PANTHER" id="PTHR14694">
    <property type="entry name" value="CALCIUM-RESPONSIVE TRANSCRIPTION FACTOR"/>
    <property type="match status" value="1"/>
</dbReference>
<dbReference type="GO" id="GO:0000978">
    <property type="term" value="F:RNA polymerase II cis-regulatory region sequence-specific DNA binding"/>
    <property type="evidence" value="ECO:0007669"/>
    <property type="project" value="TreeGrafter"/>
</dbReference>
<organism evidence="2 3">
    <name type="scientific">Acropora cervicornis</name>
    <name type="common">Staghorn coral</name>
    <dbReference type="NCBI Taxonomy" id="6130"/>
    <lineage>
        <taxon>Eukaryota</taxon>
        <taxon>Metazoa</taxon>
        <taxon>Cnidaria</taxon>
        <taxon>Anthozoa</taxon>
        <taxon>Hexacorallia</taxon>
        <taxon>Scleractinia</taxon>
        <taxon>Astrocoeniina</taxon>
        <taxon>Acroporidae</taxon>
        <taxon>Acropora</taxon>
    </lineage>
</organism>
<feature type="region of interest" description="Disordered" evidence="1">
    <location>
        <begin position="986"/>
        <end position="1016"/>
    </location>
</feature>
<dbReference type="GO" id="GO:0000981">
    <property type="term" value="F:DNA-binding transcription factor activity, RNA polymerase II-specific"/>
    <property type="evidence" value="ECO:0007669"/>
    <property type="project" value="TreeGrafter"/>
</dbReference>
<protein>
    <submittedName>
        <fullName evidence="2">Calcium-responsive transcription factor</fullName>
    </submittedName>
</protein>
<proteinExistence type="predicted"/>
<reference evidence="2" key="1">
    <citation type="journal article" date="2023" name="G3 (Bethesda)">
        <title>Whole genome assembly and annotation of the endangered Caribbean coral Acropora cervicornis.</title>
        <authorList>
            <person name="Selwyn J.D."/>
            <person name="Vollmer S.V."/>
        </authorList>
    </citation>
    <scope>NUCLEOTIDE SEQUENCE</scope>
    <source>
        <strain evidence="2">K2</strain>
    </source>
</reference>
<sequence length="1016" mass="110598">MATESAETLSSESIQQQIMESEQVSAAEVLQNTMSATISSSIQTISPQNGGITTISTPSSLETMTTSEAMMATESISVTTQGTSSTLGTQEIIETKYISHVQVQDHEAVAGSQESLVISAHENVAIATSSSLEVPSQITNLASVASNYPWATRLHDCELIGDSYRGYVTNEVELDLILTLHKQHTNSCWGTRQSPSSAKPSIRLMWKSQYVPYDGIPFLNTGRRATVMECQYGPRRKGAVNKKQMDYDEHGTPLKRHRPTCPARIYVKKVRKFPEFRIDPNLEGKNVRQAQERALTALRLAGVNVGGEERYYVQLPLPIAHEYHDMDDIPLDPDESDGQGQRLNPDVMHKIRELVARGVAGIYVVKHCLKEYVEKELFANMEPPPRHNKSYFPTIIDIQNHIHQAQMALATGTLVPLPPRVNLFNGTSGTNANPNILKNKVSSCSKRTVIQVFTDLWHQHRMREYYSAVNKVAVRLTDLPHTPPQLKEKTRKRKLVPEKLSQSSQTTADAIASIQQQYQASRLTTQDPQHLIQQTNRENYQGNETQLEIVQASDGQTAEVDISNQHQILITQGTGSGREEGQVVIVVNASSFFSGQTDSETPTTLSLTIPASQVASLSHASLHAGAGTQAVTFIPQQTNASPQTTGSTTTSQTVAFIPQPMDNSRSPVAFLASQQTENASQVPVSAAYLASHGQPSNILSMLDTALQASSASSSPVVTVGSNLGNVQIDTGQVTSTSADAEAVLNAGISSHNAKQIKTEQDRMDDEPPHKRQVLDVDFTSLVKEAVYNSQQGKEGGVNQQGIIATSSASQDSISTQLTALPQAKEDGNFMSVDAAQPVVMVTQSSLQSIQDVPCGVTVQYEENQRTVQDSSVPQKTTVDHYDNEQFTCHSCSPQIPVSGEQTPRALANSVETSGEITVSLETSQDVPVSIQTGSEGTSERETVRDNCLKGSEMAPNNHDYNEPTQCSESHDDQSIPLTLLFENGQQVTEDESPVVSQNNSVANVTCDPSSSYTIAQ</sequence>
<name>A0AAD9QPK1_ACRCE</name>
<dbReference type="Pfam" id="PF15299">
    <property type="entry name" value="ALS2CR8"/>
    <property type="match status" value="1"/>
</dbReference>
<dbReference type="AlphaFoldDB" id="A0AAD9QPK1"/>
<comment type="caution">
    <text evidence="2">The sequence shown here is derived from an EMBL/GenBank/DDBJ whole genome shotgun (WGS) entry which is preliminary data.</text>
</comment>
<gene>
    <name evidence="2" type="ORF">P5673_010967</name>
</gene>
<reference evidence="2" key="2">
    <citation type="journal article" date="2023" name="Science">
        <title>Genomic signatures of disease resistance in endangered staghorn corals.</title>
        <authorList>
            <person name="Vollmer S.V."/>
            <person name="Selwyn J.D."/>
            <person name="Despard B.A."/>
            <person name="Roesel C.L."/>
        </authorList>
    </citation>
    <scope>NUCLEOTIDE SEQUENCE</scope>
    <source>
        <strain evidence="2">K2</strain>
    </source>
</reference>
<accession>A0AAD9QPK1</accession>
<evidence type="ECO:0000313" key="2">
    <source>
        <dbReference type="EMBL" id="KAK2565061.1"/>
    </source>
</evidence>